<evidence type="ECO:0000313" key="1">
    <source>
        <dbReference type="EMBL" id="BAU53150.1"/>
    </source>
</evidence>
<dbReference type="KEGG" id="mgot:MgSA37_01317"/>
<evidence type="ECO:0000313" key="2">
    <source>
        <dbReference type="Proteomes" id="UP000218263"/>
    </source>
</evidence>
<keyword evidence="2" id="KW-1185">Reference proteome</keyword>
<dbReference type="RefSeq" id="WP_232010792.1">
    <property type="nucleotide sequence ID" value="NZ_AP017313.1"/>
</dbReference>
<dbReference type="EMBL" id="AP017313">
    <property type="protein sequence ID" value="BAU53150.1"/>
    <property type="molecule type" value="Genomic_DNA"/>
</dbReference>
<dbReference type="InterPro" id="IPR015422">
    <property type="entry name" value="PyrdxlP-dep_Trfase_small"/>
</dbReference>
<dbReference type="Proteomes" id="UP000218263">
    <property type="component" value="Chromosome"/>
</dbReference>
<dbReference type="Gene3D" id="3.90.1150.10">
    <property type="entry name" value="Aspartate Aminotransferase, domain 1"/>
    <property type="match status" value="1"/>
</dbReference>
<protein>
    <submittedName>
        <fullName evidence="1">L-lysine aminotransferase</fullName>
    </submittedName>
</protein>
<dbReference type="GO" id="GO:0008483">
    <property type="term" value="F:transaminase activity"/>
    <property type="evidence" value="ECO:0007669"/>
    <property type="project" value="UniProtKB-KW"/>
</dbReference>
<organism evidence="1 2">
    <name type="scientific">Mucilaginibacter gotjawali</name>
    <dbReference type="NCBI Taxonomy" id="1550579"/>
    <lineage>
        <taxon>Bacteria</taxon>
        <taxon>Pseudomonadati</taxon>
        <taxon>Bacteroidota</taxon>
        <taxon>Sphingobacteriia</taxon>
        <taxon>Sphingobacteriales</taxon>
        <taxon>Sphingobacteriaceae</taxon>
        <taxon>Mucilaginibacter</taxon>
    </lineage>
</organism>
<proteinExistence type="predicted"/>
<dbReference type="AlphaFoldDB" id="A0A110B1V8"/>
<name>A0A110B1V8_9SPHI</name>
<sequence>MYNLQVSPTDVQASLRKHVLADGFDLTFDMEKSKGVYIYDSKHDRTLLDFLHASPRCLWVIITLK</sequence>
<gene>
    <name evidence="1" type="ORF">MgSA37_01317</name>
</gene>
<accession>A0A110B1V8</accession>
<keyword evidence="1" id="KW-0032">Aminotransferase</keyword>
<reference evidence="1 2" key="1">
    <citation type="submission" date="2015-12" db="EMBL/GenBank/DDBJ databases">
        <title>Genome sequence of Mucilaginibacter gotjawali.</title>
        <authorList>
            <person name="Lee J.S."/>
            <person name="Lee K.C."/>
            <person name="Kim K.K."/>
            <person name="Lee B.W."/>
        </authorList>
    </citation>
    <scope>NUCLEOTIDE SEQUENCE [LARGE SCALE GENOMIC DNA]</scope>
    <source>
        <strain evidence="1 2">SA3-7</strain>
    </source>
</reference>
<keyword evidence="1" id="KW-0808">Transferase</keyword>